<feature type="signal peptide" evidence="1">
    <location>
        <begin position="1"/>
        <end position="29"/>
    </location>
</feature>
<evidence type="ECO:0000256" key="1">
    <source>
        <dbReference type="SAM" id="SignalP"/>
    </source>
</evidence>
<dbReference type="PROSITE" id="PS51257">
    <property type="entry name" value="PROKAR_LIPOPROTEIN"/>
    <property type="match status" value="1"/>
</dbReference>
<keyword evidence="3" id="KW-1185">Reference proteome</keyword>
<keyword evidence="1" id="KW-0732">Signal</keyword>
<reference evidence="3" key="1">
    <citation type="journal article" date="2022" name="Int. J. Syst. Evol. Microbiol.">
        <title>Anaeromyxobacter oryzae sp. nov., Anaeromyxobacter diazotrophicus sp. nov. and Anaeromyxobacter paludicola sp. nov., isolated from paddy soils.</title>
        <authorList>
            <person name="Itoh H."/>
            <person name="Xu Z."/>
            <person name="Mise K."/>
            <person name="Masuda Y."/>
            <person name="Ushijima N."/>
            <person name="Hayakawa C."/>
            <person name="Shiratori Y."/>
            <person name="Senoo K."/>
        </authorList>
    </citation>
    <scope>NUCLEOTIDE SEQUENCE [LARGE SCALE GENOMIC DNA]</scope>
    <source>
        <strain evidence="3">Red232</strain>
    </source>
</reference>
<accession>A0ABN6MPZ5</accession>
<sequence length="194" mass="20194">MATIRGHCVAALLCTLALGTGCATGSKEAAGPQPKYQDTRTTVATATVTALDLGTRMVTIRSADGESYTFRASDEVRNLGQVRVGDQVKVEYTESIVVDVRKSDGTAPDAAVVTSVDRAPAGAKPAGVVGQSTTVSAAIVAIDRSTNRVTLKGPSGNLRVLQVKDPKKLEDVAVGDIVYVTYTEALAISVEELK</sequence>
<evidence type="ECO:0000313" key="3">
    <source>
        <dbReference type="Proteomes" id="UP001162891"/>
    </source>
</evidence>
<organism evidence="2 3">
    <name type="scientific">Anaeromyxobacter oryzae</name>
    <dbReference type="NCBI Taxonomy" id="2918170"/>
    <lineage>
        <taxon>Bacteria</taxon>
        <taxon>Pseudomonadati</taxon>
        <taxon>Myxococcota</taxon>
        <taxon>Myxococcia</taxon>
        <taxon>Myxococcales</taxon>
        <taxon>Cystobacterineae</taxon>
        <taxon>Anaeromyxobacteraceae</taxon>
        <taxon>Anaeromyxobacter</taxon>
    </lineage>
</organism>
<name>A0ABN6MPZ5_9BACT</name>
<dbReference type="RefSeq" id="WP_248359957.1">
    <property type="nucleotide sequence ID" value="NZ_AP025591.1"/>
</dbReference>
<evidence type="ECO:0000313" key="2">
    <source>
        <dbReference type="EMBL" id="BDG02350.1"/>
    </source>
</evidence>
<proteinExistence type="predicted"/>
<protein>
    <recommendedName>
        <fullName evidence="4">DUF5666 domain-containing protein</fullName>
    </recommendedName>
</protein>
<evidence type="ECO:0008006" key="4">
    <source>
        <dbReference type="Google" id="ProtNLM"/>
    </source>
</evidence>
<gene>
    <name evidence="2" type="ORF">AMOR_13460</name>
</gene>
<dbReference type="EMBL" id="AP025591">
    <property type="protein sequence ID" value="BDG02350.1"/>
    <property type="molecule type" value="Genomic_DNA"/>
</dbReference>
<feature type="chain" id="PRO_5046335151" description="DUF5666 domain-containing protein" evidence="1">
    <location>
        <begin position="30"/>
        <end position="194"/>
    </location>
</feature>
<dbReference type="Proteomes" id="UP001162891">
    <property type="component" value="Chromosome"/>
</dbReference>